<keyword evidence="5" id="KW-0119">Carbohydrate metabolism</keyword>
<feature type="signal peptide" evidence="7">
    <location>
        <begin position="1"/>
        <end position="20"/>
    </location>
</feature>
<keyword evidence="6" id="KW-0170">Cobalt</keyword>
<proteinExistence type="predicted"/>
<evidence type="ECO:0000313" key="10">
    <source>
        <dbReference type="Proteomes" id="UP000019376"/>
    </source>
</evidence>
<evidence type="ECO:0000256" key="6">
    <source>
        <dbReference type="ARBA" id="ARBA00023285"/>
    </source>
</evidence>
<accession>S8AZS6</accession>
<keyword evidence="10" id="KW-1185">Reference proteome</keyword>
<dbReference type="AlphaFoldDB" id="S8AZS6"/>
<dbReference type="Proteomes" id="UP000019376">
    <property type="component" value="Unassembled WGS sequence"/>
</dbReference>
<evidence type="ECO:0000313" key="9">
    <source>
        <dbReference type="EMBL" id="EPS27527.1"/>
    </source>
</evidence>
<gene>
    <name evidence="9" type="ORF">PDE_02470</name>
</gene>
<evidence type="ECO:0000256" key="1">
    <source>
        <dbReference type="ARBA" id="ARBA00001941"/>
    </source>
</evidence>
<name>S8AZS6_PENO1</name>
<dbReference type="PANTHER" id="PTHR46471">
    <property type="entry name" value="CHITIN DEACETYLASE"/>
    <property type="match status" value="1"/>
</dbReference>
<dbReference type="GO" id="GO:0016810">
    <property type="term" value="F:hydrolase activity, acting on carbon-nitrogen (but not peptide) bonds"/>
    <property type="evidence" value="ECO:0007669"/>
    <property type="project" value="InterPro"/>
</dbReference>
<evidence type="ECO:0000256" key="7">
    <source>
        <dbReference type="SAM" id="SignalP"/>
    </source>
</evidence>
<feature type="chain" id="PRO_5004548834" evidence="7">
    <location>
        <begin position="21"/>
        <end position="261"/>
    </location>
</feature>
<keyword evidence="3 7" id="KW-0732">Signal</keyword>
<protein>
    <submittedName>
        <fullName evidence="9">Putative chitin deacetylase</fullName>
    </submittedName>
</protein>
<dbReference type="EMBL" id="KB644410">
    <property type="protein sequence ID" value="EPS27527.1"/>
    <property type="molecule type" value="Genomic_DNA"/>
</dbReference>
<dbReference type="Pfam" id="PF01522">
    <property type="entry name" value="Polysacc_deac_1"/>
    <property type="match status" value="1"/>
</dbReference>
<dbReference type="STRING" id="933388.S8AZS6"/>
<dbReference type="InterPro" id="IPR002509">
    <property type="entry name" value="NODB_dom"/>
</dbReference>
<organism evidence="9 10">
    <name type="scientific">Penicillium oxalicum (strain 114-2 / CGMCC 5302)</name>
    <name type="common">Penicillium decumbens</name>
    <dbReference type="NCBI Taxonomy" id="933388"/>
    <lineage>
        <taxon>Eukaryota</taxon>
        <taxon>Fungi</taxon>
        <taxon>Dikarya</taxon>
        <taxon>Ascomycota</taxon>
        <taxon>Pezizomycotina</taxon>
        <taxon>Eurotiomycetes</taxon>
        <taxon>Eurotiomycetidae</taxon>
        <taxon>Eurotiales</taxon>
        <taxon>Aspergillaceae</taxon>
        <taxon>Penicillium</taxon>
    </lineage>
</organism>
<evidence type="ECO:0000256" key="5">
    <source>
        <dbReference type="ARBA" id="ARBA00023277"/>
    </source>
</evidence>
<keyword evidence="4" id="KW-0378">Hydrolase</keyword>
<dbReference type="Gene3D" id="3.20.20.370">
    <property type="entry name" value="Glycoside hydrolase/deacetylase"/>
    <property type="match status" value="1"/>
</dbReference>
<dbReference type="PANTHER" id="PTHR46471:SF2">
    <property type="entry name" value="CHITIN DEACETYLASE-RELATED"/>
    <property type="match status" value="1"/>
</dbReference>
<dbReference type="PhylomeDB" id="S8AZS6"/>
<keyword evidence="2" id="KW-0479">Metal-binding</keyword>
<dbReference type="GO" id="GO:0046872">
    <property type="term" value="F:metal ion binding"/>
    <property type="evidence" value="ECO:0007669"/>
    <property type="project" value="UniProtKB-KW"/>
</dbReference>
<dbReference type="HOGENOM" id="CLU_021264_11_1_1"/>
<evidence type="ECO:0000256" key="2">
    <source>
        <dbReference type="ARBA" id="ARBA00022723"/>
    </source>
</evidence>
<evidence type="ECO:0000256" key="3">
    <source>
        <dbReference type="ARBA" id="ARBA00022729"/>
    </source>
</evidence>
<feature type="domain" description="NodB homology" evidence="8">
    <location>
        <begin position="60"/>
        <end position="247"/>
    </location>
</feature>
<evidence type="ECO:0000256" key="4">
    <source>
        <dbReference type="ARBA" id="ARBA00022801"/>
    </source>
</evidence>
<comment type="cofactor">
    <cofactor evidence="1">
        <name>Co(2+)</name>
        <dbReference type="ChEBI" id="CHEBI:48828"/>
    </cofactor>
</comment>
<sequence length="261" mass="29362">MQHFLISFLAITSAATLSSAVPILSIAPSPQSILTARPLPTRRETQLPYGKVIDRCIASGTIALAFDDGPYIYTEHVLDLFAEADVHATFFLNGDWKGNIYDYSHVMNRTLAEGHQIGSHSWSHLNLTTVPYQTILSEMYHLEQAFSDILGFIPTYTRTPWLHVNDLVLSAMADLQYHVIGASIFTDDKTNDASDRTGRSLEMFREGLKQGGSILLAHDSQKYTAEKLVGDMIQEVKRRKLHAVTIGECLGHPRELWYRER</sequence>
<evidence type="ECO:0000259" key="8">
    <source>
        <dbReference type="PROSITE" id="PS51677"/>
    </source>
</evidence>
<dbReference type="GO" id="GO:0005975">
    <property type="term" value="P:carbohydrate metabolic process"/>
    <property type="evidence" value="ECO:0007669"/>
    <property type="project" value="InterPro"/>
</dbReference>
<reference evidence="9 10" key="1">
    <citation type="journal article" date="2013" name="PLoS ONE">
        <title>Genomic and secretomic analyses reveal unique features of the lignocellulolytic enzyme system of Penicillium decumbens.</title>
        <authorList>
            <person name="Liu G."/>
            <person name="Zhang L."/>
            <person name="Wei X."/>
            <person name="Zou G."/>
            <person name="Qin Y."/>
            <person name="Ma L."/>
            <person name="Li J."/>
            <person name="Zheng H."/>
            <person name="Wang S."/>
            <person name="Wang C."/>
            <person name="Xun L."/>
            <person name="Zhao G.-P."/>
            <person name="Zhou Z."/>
            <person name="Qu Y."/>
        </authorList>
    </citation>
    <scope>NUCLEOTIDE SEQUENCE [LARGE SCALE GENOMIC DNA]</scope>
    <source>
        <strain evidence="10">114-2 / CGMCC 5302</strain>
    </source>
</reference>
<dbReference type="PROSITE" id="PS51677">
    <property type="entry name" value="NODB"/>
    <property type="match status" value="1"/>
</dbReference>
<dbReference type="eggNOG" id="ENOG502QRIP">
    <property type="taxonomic scope" value="Eukaryota"/>
</dbReference>
<dbReference type="SUPFAM" id="SSF88713">
    <property type="entry name" value="Glycoside hydrolase/deacetylase"/>
    <property type="match status" value="1"/>
</dbReference>
<dbReference type="OrthoDB" id="2125469at2759"/>
<dbReference type="InterPro" id="IPR011330">
    <property type="entry name" value="Glyco_hydro/deAcase_b/a-brl"/>
</dbReference>